<dbReference type="Proteomes" id="UP001218218">
    <property type="component" value="Unassembled WGS sequence"/>
</dbReference>
<dbReference type="InterPro" id="IPR037140">
    <property type="entry name" value="VHL_beta_dom_sf"/>
</dbReference>
<name>A0AAD7ARH1_9AGAR</name>
<evidence type="ECO:0000313" key="3">
    <source>
        <dbReference type="Proteomes" id="UP001218218"/>
    </source>
</evidence>
<dbReference type="EMBL" id="JARIHO010000002">
    <property type="protein sequence ID" value="KAJ7366668.1"/>
    <property type="molecule type" value="Genomic_DNA"/>
</dbReference>
<accession>A0AAD7ARH1</accession>
<gene>
    <name evidence="2" type="ORF">DFH08DRAFT_835119</name>
</gene>
<evidence type="ECO:0000313" key="2">
    <source>
        <dbReference type="EMBL" id="KAJ7366668.1"/>
    </source>
</evidence>
<organism evidence="2 3">
    <name type="scientific">Mycena albidolilacea</name>
    <dbReference type="NCBI Taxonomy" id="1033008"/>
    <lineage>
        <taxon>Eukaryota</taxon>
        <taxon>Fungi</taxon>
        <taxon>Dikarya</taxon>
        <taxon>Basidiomycota</taxon>
        <taxon>Agaricomycotina</taxon>
        <taxon>Agaricomycetes</taxon>
        <taxon>Agaricomycetidae</taxon>
        <taxon>Agaricales</taxon>
        <taxon>Marasmiineae</taxon>
        <taxon>Mycenaceae</taxon>
        <taxon>Mycena</taxon>
    </lineage>
</organism>
<protein>
    <recommendedName>
        <fullName evidence="1">von Hippel-Lindau disease tumour suppressor beta domain-containing protein</fullName>
    </recommendedName>
</protein>
<sequence>MPSTTPQTIEGGVHTSLVNIQPIGAYNEPGLRSVNSNTETSITFVNFRAEPLHLWWISFEGRRVSYGTVAGNGGRLDMRTYLTHPWVITDEGSGEALGIWFPIPDRGLVVVA</sequence>
<dbReference type="Pfam" id="PF01847">
    <property type="entry name" value="VHL"/>
    <property type="match status" value="1"/>
</dbReference>
<dbReference type="Gene3D" id="2.60.40.780">
    <property type="entry name" value="von Hippel-Lindau disease tumour suppressor, beta domain"/>
    <property type="match status" value="1"/>
</dbReference>
<dbReference type="AlphaFoldDB" id="A0AAD7ARH1"/>
<feature type="domain" description="von Hippel-Lindau disease tumour suppressor beta" evidence="1">
    <location>
        <begin position="31"/>
        <end position="97"/>
    </location>
</feature>
<comment type="caution">
    <text evidence="2">The sequence shown here is derived from an EMBL/GenBank/DDBJ whole genome shotgun (WGS) entry which is preliminary data.</text>
</comment>
<keyword evidence="3" id="KW-1185">Reference proteome</keyword>
<dbReference type="SUPFAM" id="SSF49468">
    <property type="entry name" value="VHL"/>
    <property type="match status" value="1"/>
</dbReference>
<evidence type="ECO:0000259" key="1">
    <source>
        <dbReference type="Pfam" id="PF01847"/>
    </source>
</evidence>
<dbReference type="InterPro" id="IPR036208">
    <property type="entry name" value="VHL_sf"/>
</dbReference>
<reference evidence="2" key="1">
    <citation type="submission" date="2023-03" db="EMBL/GenBank/DDBJ databases">
        <title>Massive genome expansion in bonnet fungi (Mycena s.s.) driven by repeated elements and novel gene families across ecological guilds.</title>
        <authorList>
            <consortium name="Lawrence Berkeley National Laboratory"/>
            <person name="Harder C.B."/>
            <person name="Miyauchi S."/>
            <person name="Viragh M."/>
            <person name="Kuo A."/>
            <person name="Thoen E."/>
            <person name="Andreopoulos B."/>
            <person name="Lu D."/>
            <person name="Skrede I."/>
            <person name="Drula E."/>
            <person name="Henrissat B."/>
            <person name="Morin E."/>
            <person name="Kohler A."/>
            <person name="Barry K."/>
            <person name="LaButti K."/>
            <person name="Morin E."/>
            <person name="Salamov A."/>
            <person name="Lipzen A."/>
            <person name="Mereny Z."/>
            <person name="Hegedus B."/>
            <person name="Baldrian P."/>
            <person name="Stursova M."/>
            <person name="Weitz H."/>
            <person name="Taylor A."/>
            <person name="Grigoriev I.V."/>
            <person name="Nagy L.G."/>
            <person name="Martin F."/>
            <person name="Kauserud H."/>
        </authorList>
    </citation>
    <scope>NUCLEOTIDE SEQUENCE</scope>
    <source>
        <strain evidence="2">CBHHK002</strain>
    </source>
</reference>
<proteinExistence type="predicted"/>
<dbReference type="InterPro" id="IPR024053">
    <property type="entry name" value="VHL_beta_dom"/>
</dbReference>